<feature type="transmembrane region" description="Helical" evidence="6">
    <location>
        <begin position="185"/>
        <end position="205"/>
    </location>
</feature>
<name>A0A0D0BE16_9AGAM</name>
<keyword evidence="9" id="KW-1185">Reference proteome</keyword>
<dbReference type="Proteomes" id="UP000054485">
    <property type="component" value="Unassembled WGS sequence"/>
</dbReference>
<organism evidence="8 9">
    <name type="scientific">Suillus luteus UH-Slu-Lm8-n1</name>
    <dbReference type="NCBI Taxonomy" id="930992"/>
    <lineage>
        <taxon>Eukaryota</taxon>
        <taxon>Fungi</taxon>
        <taxon>Dikarya</taxon>
        <taxon>Basidiomycota</taxon>
        <taxon>Agaricomycotina</taxon>
        <taxon>Agaricomycetes</taxon>
        <taxon>Agaricomycetidae</taxon>
        <taxon>Boletales</taxon>
        <taxon>Suillineae</taxon>
        <taxon>Suillaceae</taxon>
        <taxon>Suillus</taxon>
    </lineage>
</organism>
<evidence type="ECO:0000256" key="4">
    <source>
        <dbReference type="ARBA" id="ARBA00022989"/>
    </source>
</evidence>
<feature type="transmembrane region" description="Helical" evidence="6">
    <location>
        <begin position="143"/>
        <end position="164"/>
    </location>
</feature>
<evidence type="ECO:0000256" key="6">
    <source>
        <dbReference type="SAM" id="Phobius"/>
    </source>
</evidence>
<proteinExistence type="predicted"/>
<dbReference type="HOGENOM" id="CLU_053359_3_1_1"/>
<feature type="domain" description="DUF202" evidence="7">
    <location>
        <begin position="92"/>
        <end position="171"/>
    </location>
</feature>
<gene>
    <name evidence="8" type="ORF">CY34DRAFT_798644</name>
</gene>
<keyword evidence="4 6" id="KW-1133">Transmembrane helix</keyword>
<dbReference type="InterPro" id="IPR003807">
    <property type="entry name" value="DUF202"/>
</dbReference>
<evidence type="ECO:0000256" key="2">
    <source>
        <dbReference type="ARBA" id="ARBA00022475"/>
    </source>
</evidence>
<protein>
    <recommendedName>
        <fullName evidence="7">DUF202 domain-containing protein</fullName>
    </recommendedName>
</protein>
<dbReference type="InterPro" id="IPR052053">
    <property type="entry name" value="IM_YidH-like"/>
</dbReference>
<comment type="subcellular location">
    <subcellularLocation>
        <location evidence="1">Cell membrane</location>
        <topology evidence="1">Multi-pass membrane protein</topology>
    </subcellularLocation>
</comment>
<dbReference type="PANTHER" id="PTHR34187">
    <property type="entry name" value="FGR18P"/>
    <property type="match status" value="1"/>
</dbReference>
<evidence type="ECO:0000259" key="7">
    <source>
        <dbReference type="Pfam" id="PF02656"/>
    </source>
</evidence>
<dbReference type="EMBL" id="KN835141">
    <property type="protein sequence ID" value="KIK48024.1"/>
    <property type="molecule type" value="Genomic_DNA"/>
</dbReference>
<accession>A0A0D0BE16</accession>
<reference evidence="9" key="2">
    <citation type="submission" date="2015-01" db="EMBL/GenBank/DDBJ databases">
        <title>Evolutionary Origins and Diversification of the Mycorrhizal Mutualists.</title>
        <authorList>
            <consortium name="DOE Joint Genome Institute"/>
            <consortium name="Mycorrhizal Genomics Consortium"/>
            <person name="Kohler A."/>
            <person name="Kuo A."/>
            <person name="Nagy L.G."/>
            <person name="Floudas D."/>
            <person name="Copeland A."/>
            <person name="Barry K.W."/>
            <person name="Cichocki N."/>
            <person name="Veneault-Fourrey C."/>
            <person name="LaButti K."/>
            <person name="Lindquist E.A."/>
            <person name="Lipzen A."/>
            <person name="Lundell T."/>
            <person name="Morin E."/>
            <person name="Murat C."/>
            <person name="Riley R."/>
            <person name="Ohm R."/>
            <person name="Sun H."/>
            <person name="Tunlid A."/>
            <person name="Henrissat B."/>
            <person name="Grigoriev I.V."/>
            <person name="Hibbett D.S."/>
            <person name="Martin F."/>
        </authorList>
    </citation>
    <scope>NUCLEOTIDE SEQUENCE [LARGE SCALE GENOMIC DNA]</scope>
    <source>
        <strain evidence="9">UH-Slu-Lm8-n1</strain>
    </source>
</reference>
<reference evidence="8 9" key="1">
    <citation type="submission" date="2014-04" db="EMBL/GenBank/DDBJ databases">
        <authorList>
            <consortium name="DOE Joint Genome Institute"/>
            <person name="Kuo A."/>
            <person name="Ruytinx J."/>
            <person name="Rineau F."/>
            <person name="Colpaert J."/>
            <person name="Kohler A."/>
            <person name="Nagy L.G."/>
            <person name="Floudas D."/>
            <person name="Copeland A."/>
            <person name="Barry K.W."/>
            <person name="Cichocki N."/>
            <person name="Veneault-Fourrey C."/>
            <person name="LaButti K."/>
            <person name="Lindquist E.A."/>
            <person name="Lipzen A."/>
            <person name="Lundell T."/>
            <person name="Morin E."/>
            <person name="Murat C."/>
            <person name="Sun H."/>
            <person name="Tunlid A."/>
            <person name="Henrissat B."/>
            <person name="Grigoriev I.V."/>
            <person name="Hibbett D.S."/>
            <person name="Martin F."/>
            <person name="Nordberg H.P."/>
            <person name="Cantor M.N."/>
            <person name="Hua S.X."/>
        </authorList>
    </citation>
    <scope>NUCLEOTIDE SEQUENCE [LARGE SCALE GENOMIC DNA]</scope>
    <source>
        <strain evidence="8 9">UH-Slu-Lm8-n1</strain>
    </source>
</reference>
<dbReference type="Pfam" id="PF02656">
    <property type="entry name" value="DUF202"/>
    <property type="match status" value="1"/>
</dbReference>
<keyword evidence="3 6" id="KW-0812">Transmembrane</keyword>
<evidence type="ECO:0000313" key="9">
    <source>
        <dbReference type="Proteomes" id="UP000054485"/>
    </source>
</evidence>
<keyword evidence="5 6" id="KW-0472">Membrane</keyword>
<dbReference type="OrthoDB" id="199599at2759"/>
<feature type="transmembrane region" description="Helical" evidence="6">
    <location>
        <begin position="101"/>
        <end position="123"/>
    </location>
</feature>
<dbReference type="GO" id="GO:0005886">
    <property type="term" value="C:plasma membrane"/>
    <property type="evidence" value="ECO:0007669"/>
    <property type="project" value="UniProtKB-SubCell"/>
</dbReference>
<keyword evidence="2" id="KW-1003">Cell membrane</keyword>
<evidence type="ECO:0000313" key="8">
    <source>
        <dbReference type="EMBL" id="KIK48024.1"/>
    </source>
</evidence>
<sequence>MGQQISSDDNARTQILLEETPCQRSCPALESMPNSVNPCEPASSAACQAHIPSQIAGKQSSTEPRKFREVINEFTAPMKLSLVLENKGNVARDHLASERTYLAYVRTSLACASAGVALVQLFTLSSSTDINMHGQGGIDPQRFARPLGAMVVLLGLLILVYGLVRYFMTQAALIRGFFPVARNSIAVVALALGAVVSIVFGVLVAGT</sequence>
<evidence type="ECO:0000256" key="1">
    <source>
        <dbReference type="ARBA" id="ARBA00004651"/>
    </source>
</evidence>
<evidence type="ECO:0000256" key="3">
    <source>
        <dbReference type="ARBA" id="ARBA00022692"/>
    </source>
</evidence>
<dbReference type="PANTHER" id="PTHR34187:SF2">
    <property type="entry name" value="DUF202 DOMAIN-CONTAINING PROTEIN"/>
    <property type="match status" value="1"/>
</dbReference>
<dbReference type="InParanoid" id="A0A0D0BE16"/>
<evidence type="ECO:0000256" key="5">
    <source>
        <dbReference type="ARBA" id="ARBA00023136"/>
    </source>
</evidence>
<dbReference type="AlphaFoldDB" id="A0A0D0BE16"/>